<sequence>MRPFVSGSPDSEPVTPVTGLTAGGDELTIRLAGELDGSTAPSLRAQLENMIAVGPVQRVLVDLSGVDFCDSATVRVFVVLAAALAGRGAELRLHGARPHIAWLLRRLGAAHLLSER</sequence>
<gene>
    <name evidence="4" type="ORF">BJY16_005845</name>
</gene>
<dbReference type="RefSeq" id="WP_185042757.1">
    <property type="nucleotide sequence ID" value="NZ_BAABFG010000005.1"/>
</dbReference>
<evidence type="ECO:0000259" key="3">
    <source>
        <dbReference type="PROSITE" id="PS50801"/>
    </source>
</evidence>
<dbReference type="SUPFAM" id="SSF52091">
    <property type="entry name" value="SpoIIaa-like"/>
    <property type="match status" value="1"/>
</dbReference>
<dbReference type="Pfam" id="PF13466">
    <property type="entry name" value="STAS_2"/>
    <property type="match status" value="1"/>
</dbReference>
<feature type="domain" description="STAS" evidence="3">
    <location>
        <begin position="27"/>
        <end position="116"/>
    </location>
</feature>
<dbReference type="PANTHER" id="PTHR33495:SF2">
    <property type="entry name" value="ANTI-SIGMA FACTOR ANTAGONIST TM_1081-RELATED"/>
    <property type="match status" value="1"/>
</dbReference>
<accession>A0A7W7H1Q3</accession>
<dbReference type="InterPro" id="IPR036513">
    <property type="entry name" value="STAS_dom_sf"/>
</dbReference>
<dbReference type="InterPro" id="IPR003658">
    <property type="entry name" value="Anti-sigma_ant"/>
</dbReference>
<comment type="caution">
    <text evidence="4">The sequence shown here is derived from an EMBL/GenBank/DDBJ whole genome shotgun (WGS) entry which is preliminary data.</text>
</comment>
<organism evidence="4 5">
    <name type="scientific">Actinoplanes octamycinicus</name>
    <dbReference type="NCBI Taxonomy" id="135948"/>
    <lineage>
        <taxon>Bacteria</taxon>
        <taxon>Bacillati</taxon>
        <taxon>Actinomycetota</taxon>
        <taxon>Actinomycetes</taxon>
        <taxon>Micromonosporales</taxon>
        <taxon>Micromonosporaceae</taxon>
        <taxon>Actinoplanes</taxon>
    </lineage>
</organism>
<comment type="similarity">
    <text evidence="1 2">Belongs to the anti-sigma-factor antagonist family.</text>
</comment>
<dbReference type="Gene3D" id="3.30.750.24">
    <property type="entry name" value="STAS domain"/>
    <property type="match status" value="1"/>
</dbReference>
<dbReference type="Proteomes" id="UP000546162">
    <property type="component" value="Unassembled WGS sequence"/>
</dbReference>
<evidence type="ECO:0000256" key="1">
    <source>
        <dbReference type="ARBA" id="ARBA00009013"/>
    </source>
</evidence>
<dbReference type="GO" id="GO:0043856">
    <property type="term" value="F:anti-sigma factor antagonist activity"/>
    <property type="evidence" value="ECO:0007669"/>
    <property type="project" value="InterPro"/>
</dbReference>
<dbReference type="InterPro" id="IPR002645">
    <property type="entry name" value="STAS_dom"/>
</dbReference>
<dbReference type="PANTHER" id="PTHR33495">
    <property type="entry name" value="ANTI-SIGMA FACTOR ANTAGONIST TM_1081-RELATED-RELATED"/>
    <property type="match status" value="1"/>
</dbReference>
<evidence type="ECO:0000313" key="4">
    <source>
        <dbReference type="EMBL" id="MBB4742386.1"/>
    </source>
</evidence>
<dbReference type="PROSITE" id="PS50801">
    <property type="entry name" value="STAS"/>
    <property type="match status" value="1"/>
</dbReference>
<dbReference type="InterPro" id="IPR058548">
    <property type="entry name" value="MlaB-like_STAS"/>
</dbReference>
<reference evidence="4 5" key="1">
    <citation type="submission" date="2020-08" db="EMBL/GenBank/DDBJ databases">
        <title>Sequencing the genomes of 1000 actinobacteria strains.</title>
        <authorList>
            <person name="Klenk H.-P."/>
        </authorList>
    </citation>
    <scope>NUCLEOTIDE SEQUENCE [LARGE SCALE GENOMIC DNA]</scope>
    <source>
        <strain evidence="4 5">DSM 45809</strain>
    </source>
</reference>
<name>A0A7W7H1Q3_9ACTN</name>
<dbReference type="NCBIfam" id="TIGR00377">
    <property type="entry name" value="ant_ant_sig"/>
    <property type="match status" value="1"/>
</dbReference>
<protein>
    <recommendedName>
        <fullName evidence="2">Anti-sigma factor antagonist</fullName>
    </recommendedName>
</protein>
<keyword evidence="5" id="KW-1185">Reference proteome</keyword>
<evidence type="ECO:0000313" key="5">
    <source>
        <dbReference type="Proteomes" id="UP000546162"/>
    </source>
</evidence>
<dbReference type="EMBL" id="JACHNB010000001">
    <property type="protein sequence ID" value="MBB4742386.1"/>
    <property type="molecule type" value="Genomic_DNA"/>
</dbReference>
<evidence type="ECO:0000256" key="2">
    <source>
        <dbReference type="RuleBase" id="RU003749"/>
    </source>
</evidence>
<proteinExistence type="inferred from homology"/>
<dbReference type="AlphaFoldDB" id="A0A7W7H1Q3"/>
<dbReference type="CDD" id="cd07043">
    <property type="entry name" value="STAS_anti-anti-sigma_factors"/>
    <property type="match status" value="1"/>
</dbReference>